<reference evidence="1 2" key="1">
    <citation type="submission" date="2020-03" db="EMBL/GenBank/DDBJ databases">
        <title>Soil Listeria distribution.</title>
        <authorList>
            <person name="Liao J."/>
            <person name="Wiedmann M."/>
        </authorList>
    </citation>
    <scope>NUCLEOTIDE SEQUENCE [LARGE SCALE GENOMIC DNA]</scope>
    <source>
        <strain evidence="1 2">FSL L7-0051</strain>
    </source>
</reference>
<comment type="caution">
    <text evidence="1">The sequence shown here is derived from an EMBL/GenBank/DDBJ whole genome shotgun (WGS) entry which is preliminary data.</text>
</comment>
<organism evidence="1 2">
    <name type="scientific">Listeria booriae</name>
    <dbReference type="NCBI Taxonomy" id="1552123"/>
    <lineage>
        <taxon>Bacteria</taxon>
        <taxon>Bacillati</taxon>
        <taxon>Bacillota</taxon>
        <taxon>Bacilli</taxon>
        <taxon>Bacillales</taxon>
        <taxon>Listeriaceae</taxon>
        <taxon>Listeria</taxon>
    </lineage>
</organism>
<dbReference type="AlphaFoldDB" id="A0A842FY38"/>
<sequence length="105" mass="11697">MMIQINDTYFITNDTRNIICNKKTPNAKDSTKEDTISRTYHPTLANAVKWIAEDIKKGDSIKSIESLKMVLIDFESNLMKLITQLEKSGGVSNVSDIGGQETTEG</sequence>
<dbReference type="Proteomes" id="UP000543005">
    <property type="component" value="Unassembled WGS sequence"/>
</dbReference>
<evidence type="ECO:0000313" key="1">
    <source>
        <dbReference type="EMBL" id="MBC2293745.1"/>
    </source>
</evidence>
<accession>A0A842FY38</accession>
<evidence type="ECO:0000313" key="2">
    <source>
        <dbReference type="Proteomes" id="UP000543005"/>
    </source>
</evidence>
<proteinExistence type="predicted"/>
<protein>
    <submittedName>
        <fullName evidence="1">Uncharacterized protein</fullName>
    </submittedName>
</protein>
<dbReference type="RefSeq" id="WP_185629515.1">
    <property type="nucleotide sequence ID" value="NZ_JAARZT010000020.1"/>
</dbReference>
<dbReference type="EMBL" id="JAARZT010000020">
    <property type="protein sequence ID" value="MBC2293745.1"/>
    <property type="molecule type" value="Genomic_DNA"/>
</dbReference>
<gene>
    <name evidence="1" type="ORF">HCC36_10945</name>
</gene>
<name>A0A842FY38_9LIST</name>